<sequence>MDGFLKFCKQNLSKLDCFKTIHFVFGNESCDLDSVVSAIVLAYVKYHELIDTNVKIHHENTLNESEKNDQISTIDQEIIVLPILSIDRQNLHLRSEITFWFEKVLQFETDWFICLDDLDFDAINSFKAEVFVSLVDHNENKTIENIFKNAKWDEIIDHHRKLSHDTTKFHELFDQSKIQIDENAGSCSSLVALRFFKAKLTQHRFKTSMDQESCDSQIALILYGPILLDTICFSNSAKRFNSSDNEAINKLENLMKYPFDNDSSIYDRNEVYQRLITAKNSTEGLAFSDLLRKDMKIVESISDTNLVICICSMTGILLTEMSLRDKLKDLKDFCNNPPKSKTFLRKSQSRVFTAIVLMSLDNRIENNLRRQLAIYCTNKHLIRTVSICLERSELELELISALESLRIYNQNNLSASRKVVLPIISTILNGPGHSTNNQEGSNDLTSSSAPSSFVQQPDSYYGSFIDDSFVGEFVGDYQDPNPLMMDQENILIMDPHHNNLLMMSPAENSCISHAHEIEFDFDSFGPESMIYAGNVDQKVSENAKKENIDITENNSDNSKEFNGQLSSCGVSIEQVEVKADGPLILTPTSEIEIDNQNNLNENESKIDNNLLVNPLEKNHTEFSRNTTLSRSQRKKLTPQIKIRDLNLEKNDSVKTNNESNEEIHDPLGVNDQKLAENIKTNHSQGLQKHHSMKKKLAVNYVVFLEHTKMDPSTPNGDQIINDHNDSVNLNDENGSLETEIPSANNDHPFISPLNGLDIKSIDLKIIEPYTKVISHGGHLSTPDFSVVNNDSVNQEVSEFSQPAIVLFIAHHLPDRSEPGYHHIMDNLFLYVVSTLYNMVADDYILIYMHDNTANNMPSFNWLKRCYQMIDRKLKKNLKGLFLVHPTFWLKTLIIMSKPFISRKFSKKLYFVRSLDDLKKMIPIDDDVLNTIANRCNQAEKPIETNEN</sequence>
<evidence type="ECO:0000256" key="6">
    <source>
        <dbReference type="SAM" id="MobiDB-lite"/>
    </source>
</evidence>
<dbReference type="GO" id="GO:0046872">
    <property type="term" value="F:metal ion binding"/>
    <property type="evidence" value="ECO:0007669"/>
    <property type="project" value="UniProtKB-KW"/>
</dbReference>
<dbReference type="SUPFAM" id="SSF52087">
    <property type="entry name" value="CRAL/TRIO domain"/>
    <property type="match status" value="1"/>
</dbReference>
<evidence type="ECO:0000313" key="10">
    <source>
        <dbReference type="Proteomes" id="UP000070412"/>
    </source>
</evidence>
<dbReference type="Gene3D" id="3.10.310.20">
    <property type="entry name" value="DHHA2 domain"/>
    <property type="match status" value="1"/>
</dbReference>
<dbReference type="InterPro" id="IPR001667">
    <property type="entry name" value="DDH_dom"/>
</dbReference>
<dbReference type="AlphaFoldDB" id="A0A834R917"/>
<dbReference type="InterPro" id="IPR038222">
    <property type="entry name" value="DHHA2_dom_sf"/>
</dbReference>
<keyword evidence="10" id="KW-1185">Reference proteome</keyword>
<gene>
    <name evidence="8" type="ORF">SSS_8102</name>
</gene>
<dbReference type="InterPro" id="IPR004097">
    <property type="entry name" value="DHHA2"/>
</dbReference>
<dbReference type="GO" id="GO:0005737">
    <property type="term" value="C:cytoplasm"/>
    <property type="evidence" value="ECO:0007669"/>
    <property type="project" value="InterPro"/>
</dbReference>
<comment type="cofactor">
    <cofactor evidence="1">
        <name>Mn(2+)</name>
        <dbReference type="ChEBI" id="CHEBI:29035"/>
    </cofactor>
</comment>
<dbReference type="EnsemblMetazoa" id="SSS_8102s_mrna">
    <property type="protein sequence ID" value="KAF7492168.1"/>
    <property type="gene ID" value="SSS_8102"/>
</dbReference>
<evidence type="ECO:0000313" key="8">
    <source>
        <dbReference type="EMBL" id="KAF7492168.1"/>
    </source>
</evidence>
<dbReference type="OrthoDB" id="19923at2759"/>
<protein>
    <submittedName>
        <fullName evidence="8">Protein prune -like protein 2</fullName>
    </submittedName>
</protein>
<dbReference type="InterPro" id="IPR038763">
    <property type="entry name" value="DHH_sf"/>
</dbReference>
<feature type="region of interest" description="Disordered" evidence="6">
    <location>
        <begin position="432"/>
        <end position="454"/>
    </location>
</feature>
<dbReference type="SMART" id="SM00516">
    <property type="entry name" value="SEC14"/>
    <property type="match status" value="1"/>
</dbReference>
<evidence type="ECO:0000256" key="3">
    <source>
        <dbReference type="ARBA" id="ARBA00022723"/>
    </source>
</evidence>
<dbReference type="GO" id="GO:0004427">
    <property type="term" value="F:inorganic diphosphate phosphatase activity"/>
    <property type="evidence" value="ECO:0007669"/>
    <property type="project" value="UniProtKB-EC"/>
</dbReference>
<dbReference type="Pfam" id="PF01368">
    <property type="entry name" value="DHH"/>
    <property type="match status" value="1"/>
</dbReference>
<reference evidence="10" key="1">
    <citation type="journal article" date="2020" name="PLoS Negl. Trop. Dis.">
        <title>High-quality nuclear genome for Sarcoptes scabiei-A critical resource for a neglected parasite.</title>
        <authorList>
            <person name="Korhonen P.K."/>
            <person name="Gasser R.B."/>
            <person name="Ma G."/>
            <person name="Wang T."/>
            <person name="Stroehlein A.J."/>
            <person name="Young N.D."/>
            <person name="Ang C.S."/>
            <person name="Fernando D.D."/>
            <person name="Lu H.C."/>
            <person name="Taylor S."/>
            <person name="Reynolds S.L."/>
            <person name="Mofiz E."/>
            <person name="Najaraj S.H."/>
            <person name="Gowda H."/>
            <person name="Madugundu A."/>
            <person name="Renuse S."/>
            <person name="Holt D."/>
            <person name="Pandey A."/>
            <person name="Papenfuss A.T."/>
            <person name="Fischer K."/>
        </authorList>
    </citation>
    <scope>NUCLEOTIDE SEQUENCE [LARGE SCALE GENOMIC DNA]</scope>
</reference>
<dbReference type="Gene3D" id="3.40.525.10">
    <property type="entry name" value="CRAL-TRIO lipid binding domain"/>
    <property type="match status" value="1"/>
</dbReference>
<evidence type="ECO:0000313" key="9">
    <source>
        <dbReference type="EnsemblMetazoa" id="KAF7492168.1"/>
    </source>
</evidence>
<dbReference type="SUPFAM" id="SSF64182">
    <property type="entry name" value="DHH phosphoesterases"/>
    <property type="match status" value="1"/>
</dbReference>
<keyword evidence="3" id="KW-0479">Metal-binding</keyword>
<reference evidence="8" key="2">
    <citation type="submission" date="2020-01" db="EMBL/GenBank/DDBJ databases">
        <authorList>
            <person name="Korhonen P.K.K."/>
            <person name="Guangxu M.G."/>
            <person name="Wang T.W."/>
            <person name="Stroehlein A.J.S."/>
            <person name="Young N.D."/>
            <person name="Ang C.-S.A."/>
            <person name="Fernando D.W.F."/>
            <person name="Lu H.L."/>
            <person name="Taylor S.T."/>
            <person name="Ehtesham M.E.M."/>
            <person name="Najaraj S.H.N."/>
            <person name="Harsha G.H.G."/>
            <person name="Madugundu A.M."/>
            <person name="Renuse S.R."/>
            <person name="Holt D.H."/>
            <person name="Pandey A.P."/>
            <person name="Papenfuss A.P."/>
            <person name="Gasser R.B.G."/>
            <person name="Fischer K.F."/>
        </authorList>
    </citation>
    <scope>NUCLEOTIDE SEQUENCE</scope>
    <source>
        <strain evidence="8">SSS_KF_BRIS2020</strain>
    </source>
</reference>
<proteinExistence type="inferred from homology"/>
<evidence type="ECO:0000256" key="4">
    <source>
        <dbReference type="ARBA" id="ARBA00022801"/>
    </source>
</evidence>
<organism evidence="8">
    <name type="scientific">Sarcoptes scabiei</name>
    <name type="common">Itch mite</name>
    <name type="synonym">Acarus scabiei</name>
    <dbReference type="NCBI Taxonomy" id="52283"/>
    <lineage>
        <taxon>Eukaryota</taxon>
        <taxon>Metazoa</taxon>
        <taxon>Ecdysozoa</taxon>
        <taxon>Arthropoda</taxon>
        <taxon>Chelicerata</taxon>
        <taxon>Arachnida</taxon>
        <taxon>Acari</taxon>
        <taxon>Acariformes</taxon>
        <taxon>Sarcoptiformes</taxon>
        <taxon>Astigmata</taxon>
        <taxon>Psoroptidia</taxon>
        <taxon>Sarcoptoidea</taxon>
        <taxon>Sarcoptidae</taxon>
        <taxon>Sarcoptinae</taxon>
        <taxon>Sarcoptes</taxon>
    </lineage>
</organism>
<dbReference type="InterPro" id="IPR001251">
    <property type="entry name" value="CRAL-TRIO_dom"/>
</dbReference>
<evidence type="ECO:0000259" key="7">
    <source>
        <dbReference type="SMART" id="SM00516"/>
    </source>
</evidence>
<dbReference type="Proteomes" id="UP000070412">
    <property type="component" value="Unassembled WGS sequence"/>
</dbReference>
<reference evidence="9" key="3">
    <citation type="submission" date="2022-06" db="UniProtKB">
        <authorList>
            <consortium name="EnsemblMetazoa"/>
        </authorList>
    </citation>
    <scope>IDENTIFICATION</scope>
</reference>
<dbReference type="PANTHER" id="PTHR12112">
    <property type="entry name" value="BNIP - RELATED"/>
    <property type="match status" value="1"/>
</dbReference>
<dbReference type="Pfam" id="PF02833">
    <property type="entry name" value="DHHA2"/>
    <property type="match status" value="1"/>
</dbReference>
<evidence type="ECO:0000256" key="1">
    <source>
        <dbReference type="ARBA" id="ARBA00001936"/>
    </source>
</evidence>
<keyword evidence="4" id="KW-0378">Hydrolase</keyword>
<dbReference type="Pfam" id="PF13716">
    <property type="entry name" value="CRAL_TRIO_2"/>
    <property type="match status" value="1"/>
</dbReference>
<evidence type="ECO:0000256" key="5">
    <source>
        <dbReference type="ARBA" id="ARBA00023211"/>
    </source>
</evidence>
<evidence type="ECO:0000256" key="2">
    <source>
        <dbReference type="ARBA" id="ARBA00010331"/>
    </source>
</evidence>
<dbReference type="EMBL" id="WVUK01000056">
    <property type="protein sequence ID" value="KAF7492168.1"/>
    <property type="molecule type" value="Genomic_DNA"/>
</dbReference>
<keyword evidence="5" id="KW-0464">Manganese</keyword>
<dbReference type="Gene3D" id="3.90.1640.10">
    <property type="entry name" value="inorganic pyrophosphatase (n-terminal core)"/>
    <property type="match status" value="1"/>
</dbReference>
<comment type="similarity">
    <text evidence="2">Belongs to the PPase class C family. Prune subfamily.</text>
</comment>
<accession>A0A834R917</accession>
<dbReference type="PANTHER" id="PTHR12112:SF39">
    <property type="entry name" value="EG:152A3.5 PROTEIN (FBGN0003116_PN PROTEIN)"/>
    <property type="match status" value="1"/>
</dbReference>
<dbReference type="InterPro" id="IPR036865">
    <property type="entry name" value="CRAL-TRIO_dom_sf"/>
</dbReference>
<feature type="domain" description="CRAL-TRIO" evidence="7">
    <location>
        <begin position="788"/>
        <end position="932"/>
    </location>
</feature>
<name>A0A834R917_SARSC</name>
<dbReference type="CDD" id="cd00170">
    <property type="entry name" value="SEC14"/>
    <property type="match status" value="1"/>
</dbReference>